<evidence type="ECO:0000256" key="6">
    <source>
        <dbReference type="ARBA" id="ARBA00022807"/>
    </source>
</evidence>
<evidence type="ECO:0000313" key="12">
    <source>
        <dbReference type="EMBL" id="QCR08933.1"/>
    </source>
</evidence>
<keyword evidence="13" id="KW-1185">Reference proteome</keyword>
<keyword evidence="9" id="KW-0449">Lipoprotein</keyword>
<dbReference type="PROSITE" id="PS51257">
    <property type="entry name" value="PROKAR_LIPOPROTEIN"/>
    <property type="match status" value="1"/>
</dbReference>
<comment type="subcellular location">
    <subcellularLocation>
        <location evidence="1">Membrane</location>
        <topology evidence="1">Lipid-anchor</topology>
    </subcellularLocation>
</comment>
<dbReference type="EMBL" id="CP034035">
    <property type="protein sequence ID" value="QCR08933.1"/>
    <property type="molecule type" value="Genomic_DNA"/>
</dbReference>
<evidence type="ECO:0000256" key="1">
    <source>
        <dbReference type="ARBA" id="ARBA00004635"/>
    </source>
</evidence>
<dbReference type="PROSITE" id="PS51935">
    <property type="entry name" value="NLPC_P60"/>
    <property type="match status" value="1"/>
</dbReference>
<name>A0A4V1F9V9_9GAMM</name>
<dbReference type="Pfam" id="PF00877">
    <property type="entry name" value="NLPC_P60"/>
    <property type="match status" value="1"/>
</dbReference>
<feature type="chain" id="PRO_5020755538" evidence="10">
    <location>
        <begin position="29"/>
        <end position="193"/>
    </location>
</feature>
<dbReference type="GO" id="GO:0006508">
    <property type="term" value="P:proteolysis"/>
    <property type="evidence" value="ECO:0007669"/>
    <property type="project" value="UniProtKB-KW"/>
</dbReference>
<evidence type="ECO:0000256" key="2">
    <source>
        <dbReference type="ARBA" id="ARBA00007074"/>
    </source>
</evidence>
<dbReference type="AlphaFoldDB" id="A0A4V1F9V9"/>
<dbReference type="Proteomes" id="UP000299580">
    <property type="component" value="Chromosome"/>
</dbReference>
<proteinExistence type="inferred from homology"/>
<dbReference type="PANTHER" id="PTHR47360:SF3">
    <property type="entry name" value="MUREIN DD-ENDOPEPTIDASE MEPS_MUREIN LD-CARBOXYPEPTIDASE"/>
    <property type="match status" value="1"/>
</dbReference>
<feature type="domain" description="NlpC/P60" evidence="11">
    <location>
        <begin position="66"/>
        <end position="187"/>
    </location>
</feature>
<keyword evidence="5" id="KW-0378">Hydrolase</keyword>
<dbReference type="InterPro" id="IPR038765">
    <property type="entry name" value="Papain-like_cys_pep_sf"/>
</dbReference>
<gene>
    <name evidence="12" type="ORF">EH207_10545</name>
</gene>
<sequence length="193" mass="21719">MVKSQPILRYIWRALPAVAIAMTLSACSSNNVSNQKAQTDMLAVNDKDSLLLQASQDEFEAMVRNVDIKSKLLNQYASWKGVRYRLGGDSRRGIDCSAFVQRTFREQFGMDLPRSTYEQRDIGEKVARTKLRPGDLVLFRAGSTGRHIGIFLGNNQFVHASTSSGVMISNMGDTYWNKRYQEARRVLSKGTNS</sequence>
<evidence type="ECO:0000256" key="9">
    <source>
        <dbReference type="ARBA" id="ARBA00023288"/>
    </source>
</evidence>
<keyword evidence="4 10" id="KW-0732">Signal</keyword>
<evidence type="ECO:0000256" key="7">
    <source>
        <dbReference type="ARBA" id="ARBA00023136"/>
    </source>
</evidence>
<dbReference type="OrthoDB" id="9807055at2"/>
<evidence type="ECO:0000259" key="11">
    <source>
        <dbReference type="PROSITE" id="PS51935"/>
    </source>
</evidence>
<dbReference type="GO" id="GO:0004180">
    <property type="term" value="F:carboxypeptidase activity"/>
    <property type="evidence" value="ECO:0007669"/>
    <property type="project" value="UniProtKB-KW"/>
</dbReference>
<dbReference type="PANTHER" id="PTHR47360">
    <property type="entry name" value="MUREIN DD-ENDOPEPTIDASE MEPS/MUREIN LD-CARBOXYPEPTIDASE"/>
    <property type="match status" value="1"/>
</dbReference>
<dbReference type="Gene3D" id="3.90.1720.10">
    <property type="entry name" value="endopeptidase domain like (from Nostoc punctiforme)"/>
    <property type="match status" value="1"/>
</dbReference>
<dbReference type="InterPro" id="IPR052062">
    <property type="entry name" value="Murein_DD/LD_carboxypeptidase"/>
</dbReference>
<dbReference type="GO" id="GO:0008234">
    <property type="term" value="F:cysteine-type peptidase activity"/>
    <property type="evidence" value="ECO:0007669"/>
    <property type="project" value="UniProtKB-KW"/>
</dbReference>
<keyword evidence="8" id="KW-0564">Palmitate</keyword>
<keyword evidence="7" id="KW-0472">Membrane</keyword>
<protein>
    <submittedName>
        <fullName evidence="12">Bifunctional murein DD-endopeptidase/murein LD-carboxypeptidase</fullName>
    </submittedName>
</protein>
<dbReference type="GO" id="GO:0016020">
    <property type="term" value="C:membrane"/>
    <property type="evidence" value="ECO:0007669"/>
    <property type="project" value="UniProtKB-SubCell"/>
</dbReference>
<feature type="signal peptide" evidence="10">
    <location>
        <begin position="1"/>
        <end position="28"/>
    </location>
</feature>
<keyword evidence="12" id="KW-0121">Carboxypeptidase</keyword>
<accession>A0A4V1F9V9</accession>
<evidence type="ECO:0000256" key="8">
    <source>
        <dbReference type="ARBA" id="ARBA00023139"/>
    </source>
</evidence>
<dbReference type="InterPro" id="IPR000064">
    <property type="entry name" value="NLP_P60_dom"/>
</dbReference>
<dbReference type="SUPFAM" id="SSF54001">
    <property type="entry name" value="Cysteine proteinases"/>
    <property type="match status" value="1"/>
</dbReference>
<keyword evidence="6" id="KW-0788">Thiol protease</keyword>
<evidence type="ECO:0000313" key="13">
    <source>
        <dbReference type="Proteomes" id="UP000299580"/>
    </source>
</evidence>
<evidence type="ECO:0000256" key="3">
    <source>
        <dbReference type="ARBA" id="ARBA00022670"/>
    </source>
</evidence>
<keyword evidence="3" id="KW-0645">Protease</keyword>
<evidence type="ECO:0000256" key="5">
    <source>
        <dbReference type="ARBA" id="ARBA00022801"/>
    </source>
</evidence>
<organism evidence="12 13">
    <name type="scientific">Brenneria rubrifaciens</name>
    <dbReference type="NCBI Taxonomy" id="55213"/>
    <lineage>
        <taxon>Bacteria</taxon>
        <taxon>Pseudomonadati</taxon>
        <taxon>Pseudomonadota</taxon>
        <taxon>Gammaproteobacteria</taxon>
        <taxon>Enterobacterales</taxon>
        <taxon>Pectobacteriaceae</taxon>
        <taxon>Brenneria</taxon>
    </lineage>
</organism>
<dbReference type="RefSeq" id="WP_137713964.1">
    <property type="nucleotide sequence ID" value="NZ_CP034035.1"/>
</dbReference>
<dbReference type="KEGG" id="brb:EH207_10545"/>
<reference evidence="12 13" key="1">
    <citation type="submission" date="2018-11" db="EMBL/GenBank/DDBJ databases">
        <title>Genome sequences of Brenneria nigrifluens and Brenneria rubrifaciens.</title>
        <authorList>
            <person name="Poret-Peterson A.T."/>
            <person name="McClean A.E."/>
            <person name="Kluepfel D.A."/>
        </authorList>
    </citation>
    <scope>NUCLEOTIDE SEQUENCE [LARGE SCALE GENOMIC DNA]</scope>
    <source>
        <strain evidence="12 13">6D370</strain>
    </source>
</reference>
<evidence type="ECO:0000256" key="4">
    <source>
        <dbReference type="ARBA" id="ARBA00022729"/>
    </source>
</evidence>
<dbReference type="NCBIfam" id="NF008096">
    <property type="entry name" value="PRK10838.1"/>
    <property type="match status" value="1"/>
</dbReference>
<evidence type="ECO:0000256" key="10">
    <source>
        <dbReference type="SAM" id="SignalP"/>
    </source>
</evidence>
<comment type="similarity">
    <text evidence="2">Belongs to the peptidase C40 family.</text>
</comment>